<reference evidence="1" key="1">
    <citation type="submission" date="2020-05" db="EMBL/GenBank/DDBJ databases">
        <authorList>
            <person name="Chiriac C."/>
            <person name="Salcher M."/>
            <person name="Ghai R."/>
            <person name="Kavagutti S V."/>
        </authorList>
    </citation>
    <scope>NUCLEOTIDE SEQUENCE</scope>
</reference>
<accession>A0A6J7WEG3</accession>
<name>A0A6J7WEG3_9CAUD</name>
<dbReference type="EMBL" id="LR798215">
    <property type="protein sequence ID" value="CAB5194654.1"/>
    <property type="molecule type" value="Genomic_DNA"/>
</dbReference>
<evidence type="ECO:0000313" key="1">
    <source>
        <dbReference type="EMBL" id="CAB5194654.1"/>
    </source>
</evidence>
<organism evidence="1">
    <name type="scientific">uncultured Caudovirales phage</name>
    <dbReference type="NCBI Taxonomy" id="2100421"/>
    <lineage>
        <taxon>Viruses</taxon>
        <taxon>Duplodnaviria</taxon>
        <taxon>Heunggongvirae</taxon>
        <taxon>Uroviricota</taxon>
        <taxon>Caudoviricetes</taxon>
        <taxon>Peduoviridae</taxon>
        <taxon>Maltschvirus</taxon>
        <taxon>Maltschvirus maltsch</taxon>
    </lineage>
</organism>
<protein>
    <submittedName>
        <fullName evidence="1">Uncharacterized protein</fullName>
    </submittedName>
</protein>
<proteinExistence type="predicted"/>
<gene>
    <name evidence="1" type="ORF">UFOVP178_23</name>
</gene>
<sequence length="78" mass="8334">MIDTILFLAAPAEPSCKSGSCPTPAQVVPAVVVVESPQTAPFLIVTQDRPKQRLAMPNLFQRQTRPTVVVVCPGGMCK</sequence>